<evidence type="ECO:0000256" key="1">
    <source>
        <dbReference type="ARBA" id="ARBA00004323"/>
    </source>
</evidence>
<dbReference type="GO" id="GO:0006493">
    <property type="term" value="P:protein O-linked glycosylation"/>
    <property type="evidence" value="ECO:0007669"/>
    <property type="project" value="TreeGrafter"/>
</dbReference>
<evidence type="ECO:0000256" key="7">
    <source>
        <dbReference type="ARBA" id="ARBA00022989"/>
    </source>
</evidence>
<organism evidence="12 13">
    <name type="scientific">Ridgeia piscesae</name>
    <name type="common">Tubeworm</name>
    <dbReference type="NCBI Taxonomy" id="27915"/>
    <lineage>
        <taxon>Eukaryota</taxon>
        <taxon>Metazoa</taxon>
        <taxon>Spiralia</taxon>
        <taxon>Lophotrochozoa</taxon>
        <taxon>Annelida</taxon>
        <taxon>Polychaeta</taxon>
        <taxon>Sedentaria</taxon>
        <taxon>Canalipalpata</taxon>
        <taxon>Sabellida</taxon>
        <taxon>Siboglinidae</taxon>
        <taxon>Ridgeia</taxon>
    </lineage>
</organism>
<dbReference type="PANTHER" id="PTHR11214:SF349">
    <property type="entry name" value="BETA-1,3-GALACTOSYLTRANSFERASE BRN"/>
    <property type="match status" value="1"/>
</dbReference>
<dbReference type="PANTHER" id="PTHR11214">
    <property type="entry name" value="BETA-1,3-N-ACETYLGLUCOSAMINYLTRANSFERASE"/>
    <property type="match status" value="1"/>
</dbReference>
<dbReference type="InterPro" id="IPR002659">
    <property type="entry name" value="Glyco_trans_31"/>
</dbReference>
<keyword evidence="4" id="KW-0808">Transferase</keyword>
<evidence type="ECO:0000256" key="11">
    <source>
        <dbReference type="RuleBase" id="RU363063"/>
    </source>
</evidence>
<dbReference type="GO" id="GO:0016758">
    <property type="term" value="F:hexosyltransferase activity"/>
    <property type="evidence" value="ECO:0007669"/>
    <property type="project" value="InterPro"/>
</dbReference>
<evidence type="ECO:0000313" key="12">
    <source>
        <dbReference type="EMBL" id="KAK2164422.1"/>
    </source>
</evidence>
<comment type="similarity">
    <text evidence="2 11">Belongs to the glycosyltransferase 31 family.</text>
</comment>
<evidence type="ECO:0000256" key="10">
    <source>
        <dbReference type="ARBA" id="ARBA00023180"/>
    </source>
</evidence>
<protein>
    <recommendedName>
        <fullName evidence="11">Hexosyltransferase</fullName>
        <ecNumber evidence="11">2.4.1.-</ecNumber>
    </recommendedName>
</protein>
<dbReference type="Pfam" id="PF01762">
    <property type="entry name" value="Galactosyl_T"/>
    <property type="match status" value="1"/>
</dbReference>
<evidence type="ECO:0000313" key="13">
    <source>
        <dbReference type="Proteomes" id="UP001209878"/>
    </source>
</evidence>
<dbReference type="InterPro" id="IPR029044">
    <property type="entry name" value="Nucleotide-diphossugar_trans"/>
</dbReference>
<evidence type="ECO:0000256" key="4">
    <source>
        <dbReference type="ARBA" id="ARBA00022679"/>
    </source>
</evidence>
<dbReference type="AlphaFoldDB" id="A0AAD9NBQ8"/>
<keyword evidence="13" id="KW-1185">Reference proteome</keyword>
<evidence type="ECO:0000256" key="9">
    <source>
        <dbReference type="ARBA" id="ARBA00023136"/>
    </source>
</evidence>
<reference evidence="12" key="1">
    <citation type="journal article" date="2023" name="Mol. Biol. Evol.">
        <title>Third-Generation Sequencing Reveals the Adaptive Role of the Epigenome in Three Deep-Sea Polychaetes.</title>
        <authorList>
            <person name="Perez M."/>
            <person name="Aroh O."/>
            <person name="Sun Y."/>
            <person name="Lan Y."/>
            <person name="Juniper S.K."/>
            <person name="Young C.R."/>
            <person name="Angers B."/>
            <person name="Qian P.Y."/>
        </authorList>
    </citation>
    <scope>NUCLEOTIDE SEQUENCE</scope>
    <source>
        <strain evidence="12">R07B-5</strain>
    </source>
</reference>
<keyword evidence="6 11" id="KW-0735">Signal-anchor</keyword>
<keyword evidence="7 11" id="KW-1133">Transmembrane helix</keyword>
<accession>A0AAD9NBQ8</accession>
<comment type="caution">
    <text evidence="12">The sequence shown here is derived from an EMBL/GenBank/DDBJ whole genome shotgun (WGS) entry which is preliminary data.</text>
</comment>
<evidence type="ECO:0000256" key="6">
    <source>
        <dbReference type="ARBA" id="ARBA00022968"/>
    </source>
</evidence>
<comment type="subcellular location">
    <subcellularLocation>
        <location evidence="1 11">Golgi apparatus membrane</location>
        <topology evidence="1 11">Single-pass type II membrane protein</topology>
    </subcellularLocation>
</comment>
<name>A0AAD9NBQ8_RIDPI</name>
<proteinExistence type="inferred from homology"/>
<dbReference type="EC" id="2.4.1.-" evidence="11"/>
<dbReference type="Proteomes" id="UP001209878">
    <property type="component" value="Unassembled WGS sequence"/>
</dbReference>
<dbReference type="GO" id="GO:0008194">
    <property type="term" value="F:UDP-glycosyltransferase activity"/>
    <property type="evidence" value="ECO:0007669"/>
    <property type="project" value="TreeGrafter"/>
</dbReference>
<dbReference type="GO" id="GO:0000139">
    <property type="term" value="C:Golgi membrane"/>
    <property type="evidence" value="ECO:0007669"/>
    <property type="project" value="UniProtKB-SubCell"/>
</dbReference>
<keyword evidence="8 11" id="KW-0333">Golgi apparatus</keyword>
<dbReference type="Gene3D" id="3.90.550.50">
    <property type="match status" value="1"/>
</dbReference>
<feature type="transmembrane region" description="Helical" evidence="11">
    <location>
        <begin position="20"/>
        <end position="39"/>
    </location>
</feature>
<gene>
    <name evidence="12" type="ORF">NP493_1405g00029</name>
</gene>
<evidence type="ECO:0000256" key="3">
    <source>
        <dbReference type="ARBA" id="ARBA00022676"/>
    </source>
</evidence>
<evidence type="ECO:0000256" key="5">
    <source>
        <dbReference type="ARBA" id="ARBA00022692"/>
    </source>
</evidence>
<keyword evidence="9 11" id="KW-0472">Membrane</keyword>
<sequence>MAHAKMRLWHLRVFRNQPCIQMVHGAIIGILLVTAFYAYTYNIYEYLMTTPFSYFRYPLEIDMPAVVNQVLNNGKPSIAPINSLYYPYVLNAESQCKEDGTEENVHVLFVIKSAIDHFERRDIIRKTWAMENIVPGYITKRVFLLGVSKDRDKNLQHRVGLESLRHEDIVQQYFIDSYYNNTVKLMMGFKWAISYCHNAKFLAFLDDDYYVSPHNLVKLLDKVSVSQMQDTIIGHIWKSSMPFRIRGDKWYISLKEYPYRYWPPYPTAGSFFLPMETAERLYIAMQYVKMLRFDDVFVGIAAWKLKVNLVDDHKHISFVRVRYSKEVYRNMIAVHGFDNMLRSYIKFGTSKKKIDECGTATGYDRMTVKFDSD</sequence>
<dbReference type="SUPFAM" id="SSF53448">
    <property type="entry name" value="Nucleotide-diphospho-sugar transferases"/>
    <property type="match status" value="1"/>
</dbReference>
<keyword evidence="10" id="KW-0325">Glycoprotein</keyword>
<evidence type="ECO:0000256" key="2">
    <source>
        <dbReference type="ARBA" id="ARBA00008661"/>
    </source>
</evidence>
<dbReference type="FunFam" id="3.90.550.50:FF:000001">
    <property type="entry name" value="Hexosyltransferase"/>
    <property type="match status" value="1"/>
</dbReference>
<keyword evidence="3 11" id="KW-0328">Glycosyltransferase</keyword>
<dbReference type="EMBL" id="JAODUO010001413">
    <property type="protein sequence ID" value="KAK2164422.1"/>
    <property type="molecule type" value="Genomic_DNA"/>
</dbReference>
<keyword evidence="5 11" id="KW-0812">Transmembrane</keyword>
<evidence type="ECO:0000256" key="8">
    <source>
        <dbReference type="ARBA" id="ARBA00023034"/>
    </source>
</evidence>